<evidence type="ECO:0000313" key="4">
    <source>
        <dbReference type="EMBL" id="CAK9230136.1"/>
    </source>
</evidence>
<dbReference type="Proteomes" id="UP001497512">
    <property type="component" value="Chromosome 6"/>
</dbReference>
<reference evidence="4" key="1">
    <citation type="submission" date="2024-02" db="EMBL/GenBank/DDBJ databases">
        <authorList>
            <consortium name="ELIXIR-Norway"/>
            <consortium name="Elixir Norway"/>
        </authorList>
    </citation>
    <scope>NUCLEOTIDE SEQUENCE</scope>
</reference>
<dbReference type="Pfam" id="PF03514">
    <property type="entry name" value="GRAS"/>
    <property type="match status" value="1"/>
</dbReference>
<evidence type="ECO:0000256" key="3">
    <source>
        <dbReference type="SAM" id="MobiDB-lite"/>
    </source>
</evidence>
<evidence type="ECO:0000313" key="5">
    <source>
        <dbReference type="Proteomes" id="UP001497512"/>
    </source>
</evidence>
<protein>
    <submittedName>
        <fullName evidence="4">Uncharacterized protein</fullName>
    </submittedName>
</protein>
<evidence type="ECO:0000256" key="2">
    <source>
        <dbReference type="ARBA" id="ARBA00023163"/>
    </source>
</evidence>
<dbReference type="PROSITE" id="PS50985">
    <property type="entry name" value="GRAS"/>
    <property type="match status" value="1"/>
</dbReference>
<keyword evidence="2" id="KW-0804">Transcription</keyword>
<dbReference type="InterPro" id="IPR005202">
    <property type="entry name" value="TF_GRAS"/>
</dbReference>
<keyword evidence="5" id="KW-1185">Reference proteome</keyword>
<keyword evidence="1" id="KW-0805">Transcription regulation</keyword>
<dbReference type="PANTHER" id="PTHR31636">
    <property type="entry name" value="OSJNBA0084A10.13 PROTEIN-RELATED"/>
    <property type="match status" value="1"/>
</dbReference>
<sequence length="481" mass="54126">MMQDAGSTGRRPVRGASSSDERVNSSARIGEQELRQVPEEDELNWAEQLLNLCATAIASNNLARTKHLMSVLNDLGSLTGDANQRLAAYGLKSLYCRVTCRKDSAVASYLGPLRLQVRRLGPKKVHRALIKFHELSPWHQLSHTVSNQTLLQVFEGHTHLHVIDIGVSQGLQWPWLIDSLVSRDSGPPTLLRITTMKEQRPHCVEPAAGGEESDPSFEDNLNRLVKFAGLLGLNVELNILTEPLESVTRQQLQLREGEVLAICAQFRLHRIIEDERDSGIISAPPHTSHHATSRLRHELSHRDGFLNFLFQLQPYVLILGENDIDHLSHDFLTRFKSVMSLWWKFFDSLHVAFQGQDVDERQILEDEVGRMMLNNVACEGAVRIERCEPQISWARRLQMASFEPLNLTAETLEAVHLLLHKSGAHWGIAVAANCVTLLWKQQATTFCSVWKPHTSQQHGDASMLLICSQAQSAPPMFSLPF</sequence>
<evidence type="ECO:0000256" key="1">
    <source>
        <dbReference type="ARBA" id="ARBA00023015"/>
    </source>
</evidence>
<feature type="region of interest" description="Disordered" evidence="3">
    <location>
        <begin position="1"/>
        <end position="33"/>
    </location>
</feature>
<proteinExistence type="predicted"/>
<organism evidence="4 5">
    <name type="scientific">Sphagnum troendelagicum</name>
    <dbReference type="NCBI Taxonomy" id="128251"/>
    <lineage>
        <taxon>Eukaryota</taxon>
        <taxon>Viridiplantae</taxon>
        <taxon>Streptophyta</taxon>
        <taxon>Embryophyta</taxon>
        <taxon>Bryophyta</taxon>
        <taxon>Sphagnophytina</taxon>
        <taxon>Sphagnopsida</taxon>
        <taxon>Sphagnales</taxon>
        <taxon>Sphagnaceae</taxon>
        <taxon>Sphagnum</taxon>
    </lineage>
</organism>
<accession>A0ABP0UWC5</accession>
<name>A0ABP0UWC5_9BRYO</name>
<gene>
    <name evidence="4" type="ORF">CSSPTR1EN2_LOCUS20082</name>
</gene>
<dbReference type="EMBL" id="OZ019898">
    <property type="protein sequence ID" value="CAK9230136.1"/>
    <property type="molecule type" value="Genomic_DNA"/>
</dbReference>